<proteinExistence type="predicted"/>
<protein>
    <submittedName>
        <fullName evidence="2">Uncharacterized protein</fullName>
    </submittedName>
</protein>
<comment type="caution">
    <text evidence="2">The sequence shown here is derived from an EMBL/GenBank/DDBJ whole genome shotgun (WGS) entry which is preliminary data.</text>
</comment>
<dbReference type="RefSeq" id="XP_022482303.1">
    <property type="nucleotide sequence ID" value="XM_022637844.1"/>
</dbReference>
<dbReference type="EMBL" id="LXJU01000102">
    <property type="protein sequence ID" value="OGE46836.1"/>
    <property type="molecule type" value="Genomic_DNA"/>
</dbReference>
<keyword evidence="3" id="KW-1185">Reference proteome</keyword>
<gene>
    <name evidence="2" type="ORF">PENARI_c102G07735</name>
</gene>
<sequence length="75" mass="8098">VAHIVPLDSGAPDSETTRSPHQMSFTSPRCAPTSTSVFPSDFEYGNDSQTSYLSTPSSNIPQQKPGFELKHSESP</sequence>
<reference evidence="2 3" key="1">
    <citation type="journal article" date="2016" name="Sci. Rep.">
        <title>Penicillium arizonense, a new, genome sequenced fungal species, reveals a high chemical diversity in secreted metabolites.</title>
        <authorList>
            <person name="Grijseels S."/>
            <person name="Nielsen J.C."/>
            <person name="Randelovic M."/>
            <person name="Nielsen J."/>
            <person name="Nielsen K.F."/>
            <person name="Workman M."/>
            <person name="Frisvad J.C."/>
        </authorList>
    </citation>
    <scope>NUCLEOTIDE SEQUENCE [LARGE SCALE GENOMIC DNA]</scope>
    <source>
        <strain evidence="2 3">CBS 141311</strain>
    </source>
</reference>
<dbReference type="AlphaFoldDB" id="A0A1F5L1A1"/>
<evidence type="ECO:0000256" key="1">
    <source>
        <dbReference type="SAM" id="MobiDB-lite"/>
    </source>
</evidence>
<dbReference type="Proteomes" id="UP000177622">
    <property type="component" value="Unassembled WGS sequence"/>
</dbReference>
<evidence type="ECO:0000313" key="3">
    <source>
        <dbReference type="Proteomes" id="UP000177622"/>
    </source>
</evidence>
<feature type="non-terminal residue" evidence="2">
    <location>
        <position position="1"/>
    </location>
</feature>
<organism evidence="2 3">
    <name type="scientific">Penicillium arizonense</name>
    <dbReference type="NCBI Taxonomy" id="1835702"/>
    <lineage>
        <taxon>Eukaryota</taxon>
        <taxon>Fungi</taxon>
        <taxon>Dikarya</taxon>
        <taxon>Ascomycota</taxon>
        <taxon>Pezizomycotina</taxon>
        <taxon>Eurotiomycetes</taxon>
        <taxon>Eurotiomycetidae</taxon>
        <taxon>Eurotiales</taxon>
        <taxon>Aspergillaceae</taxon>
        <taxon>Penicillium</taxon>
    </lineage>
</organism>
<dbReference type="GeneID" id="34582578"/>
<feature type="compositionally biased region" description="Polar residues" evidence="1">
    <location>
        <begin position="46"/>
        <end position="62"/>
    </location>
</feature>
<feature type="compositionally biased region" description="Polar residues" evidence="1">
    <location>
        <begin position="17"/>
        <end position="38"/>
    </location>
</feature>
<evidence type="ECO:0000313" key="2">
    <source>
        <dbReference type="EMBL" id="OGE46836.1"/>
    </source>
</evidence>
<feature type="region of interest" description="Disordered" evidence="1">
    <location>
        <begin position="1"/>
        <end position="75"/>
    </location>
</feature>
<name>A0A1F5L1A1_PENAI</name>
<accession>A0A1F5L1A1</accession>